<dbReference type="PANTHER" id="PTHR47926">
    <property type="entry name" value="PENTATRICOPEPTIDE REPEAT-CONTAINING PROTEIN"/>
    <property type="match status" value="1"/>
</dbReference>
<dbReference type="InterPro" id="IPR046960">
    <property type="entry name" value="PPR_At4g14850-like_plant"/>
</dbReference>
<name>A0A2G2Z0W4_CAPAN</name>
<dbReference type="InterPro" id="IPR011990">
    <property type="entry name" value="TPR-like_helical_dom_sf"/>
</dbReference>
<sequence length="191" mass="21279">MIFTWNVMIAGYARRGDCDAAFTLFSKMSKEGLTPDLVTWNAMFSGYIQSRRSNEALSLLQDMLDAGVKPNEVTLTGLLPVALIDMYSKCGSVEDAWNVFSSAPFKNVASWNAMIGCYGKHGRVEHAIKLFEMMQRDLAEKMAKDILQMDLKKPEGLVALSNVYAAEGEWANVENVMKDKGFNKMPGSSWL</sequence>
<dbReference type="EMBL" id="AYRZ02000007">
    <property type="protein sequence ID" value="PHT75638.1"/>
    <property type="molecule type" value="Genomic_DNA"/>
</dbReference>
<reference evidence="3 4" key="1">
    <citation type="journal article" date="2014" name="Nat. Genet.">
        <title>Genome sequence of the hot pepper provides insights into the evolution of pungency in Capsicum species.</title>
        <authorList>
            <person name="Kim S."/>
            <person name="Park M."/>
            <person name="Yeom S.I."/>
            <person name="Kim Y.M."/>
            <person name="Lee J.M."/>
            <person name="Lee H.A."/>
            <person name="Seo E."/>
            <person name="Choi J."/>
            <person name="Cheong K."/>
            <person name="Kim K.T."/>
            <person name="Jung K."/>
            <person name="Lee G.W."/>
            <person name="Oh S.K."/>
            <person name="Bae C."/>
            <person name="Kim S.B."/>
            <person name="Lee H.Y."/>
            <person name="Kim S.Y."/>
            <person name="Kim M.S."/>
            <person name="Kang B.C."/>
            <person name="Jo Y.D."/>
            <person name="Yang H.B."/>
            <person name="Jeong H.J."/>
            <person name="Kang W.H."/>
            <person name="Kwon J.K."/>
            <person name="Shin C."/>
            <person name="Lim J.Y."/>
            <person name="Park J.H."/>
            <person name="Huh J.H."/>
            <person name="Kim J.S."/>
            <person name="Kim B.D."/>
            <person name="Cohen O."/>
            <person name="Paran I."/>
            <person name="Suh M.C."/>
            <person name="Lee S.B."/>
            <person name="Kim Y.K."/>
            <person name="Shin Y."/>
            <person name="Noh S.J."/>
            <person name="Park J."/>
            <person name="Seo Y.S."/>
            <person name="Kwon S.Y."/>
            <person name="Kim H.A."/>
            <person name="Park J.M."/>
            <person name="Kim H.J."/>
            <person name="Choi S.B."/>
            <person name="Bosland P.W."/>
            <person name="Reeves G."/>
            <person name="Jo S.H."/>
            <person name="Lee B.W."/>
            <person name="Cho H.T."/>
            <person name="Choi H.S."/>
            <person name="Lee M.S."/>
            <person name="Yu Y."/>
            <person name="Do Choi Y."/>
            <person name="Park B.S."/>
            <person name="van Deynze A."/>
            <person name="Ashrafi H."/>
            <person name="Hill T."/>
            <person name="Kim W.T."/>
            <person name="Pai H.S."/>
            <person name="Ahn H.K."/>
            <person name="Yeam I."/>
            <person name="Giovannoni J.J."/>
            <person name="Rose J.K."/>
            <person name="Sorensen I."/>
            <person name="Lee S.J."/>
            <person name="Kim R.W."/>
            <person name="Choi I.Y."/>
            <person name="Choi B.S."/>
            <person name="Lim J.S."/>
            <person name="Lee Y.H."/>
            <person name="Choi D."/>
        </authorList>
    </citation>
    <scope>NUCLEOTIDE SEQUENCE [LARGE SCALE GENOMIC DNA]</scope>
    <source>
        <strain evidence="4">cv. CM334</strain>
    </source>
</reference>
<dbReference type="Pfam" id="PF13041">
    <property type="entry name" value="PPR_2"/>
    <property type="match status" value="1"/>
</dbReference>
<keyword evidence="1" id="KW-0677">Repeat</keyword>
<accession>A0A2G2Z0W4</accession>
<dbReference type="GO" id="GO:0009451">
    <property type="term" value="P:RNA modification"/>
    <property type="evidence" value="ECO:0007669"/>
    <property type="project" value="InterPro"/>
</dbReference>
<organism evidence="3 4">
    <name type="scientific">Capsicum annuum</name>
    <name type="common">Capsicum pepper</name>
    <dbReference type="NCBI Taxonomy" id="4072"/>
    <lineage>
        <taxon>Eukaryota</taxon>
        <taxon>Viridiplantae</taxon>
        <taxon>Streptophyta</taxon>
        <taxon>Embryophyta</taxon>
        <taxon>Tracheophyta</taxon>
        <taxon>Spermatophyta</taxon>
        <taxon>Magnoliopsida</taxon>
        <taxon>eudicotyledons</taxon>
        <taxon>Gunneridae</taxon>
        <taxon>Pentapetalae</taxon>
        <taxon>asterids</taxon>
        <taxon>lamiids</taxon>
        <taxon>Solanales</taxon>
        <taxon>Solanaceae</taxon>
        <taxon>Solanoideae</taxon>
        <taxon>Capsiceae</taxon>
        <taxon>Capsicum</taxon>
    </lineage>
</organism>
<evidence type="ECO:0000256" key="2">
    <source>
        <dbReference type="PROSITE-ProRule" id="PRU00708"/>
    </source>
</evidence>
<dbReference type="Gene3D" id="1.25.40.10">
    <property type="entry name" value="Tetratricopeptide repeat domain"/>
    <property type="match status" value="2"/>
</dbReference>
<dbReference type="Pfam" id="PF20431">
    <property type="entry name" value="E_motif"/>
    <property type="match status" value="1"/>
</dbReference>
<evidence type="ECO:0000313" key="3">
    <source>
        <dbReference type="EMBL" id="PHT75638.1"/>
    </source>
</evidence>
<gene>
    <name evidence="3" type="ORF">T459_19160</name>
</gene>
<dbReference type="OMA" id="WVETYEL"/>
<dbReference type="Pfam" id="PF01535">
    <property type="entry name" value="PPR"/>
    <property type="match status" value="3"/>
</dbReference>
<evidence type="ECO:0008006" key="5">
    <source>
        <dbReference type="Google" id="ProtNLM"/>
    </source>
</evidence>
<keyword evidence="4" id="KW-1185">Reference proteome</keyword>
<protein>
    <recommendedName>
        <fullName evidence="5">Pentatricopeptide repeat-containing protein</fullName>
    </recommendedName>
</protein>
<evidence type="ECO:0000313" key="4">
    <source>
        <dbReference type="Proteomes" id="UP000222542"/>
    </source>
</evidence>
<dbReference type="PROSITE" id="PS51375">
    <property type="entry name" value="PPR"/>
    <property type="match status" value="3"/>
</dbReference>
<dbReference type="NCBIfam" id="TIGR00756">
    <property type="entry name" value="PPR"/>
    <property type="match status" value="3"/>
</dbReference>
<dbReference type="Gramene" id="PHT75638">
    <property type="protein sequence ID" value="PHT75638"/>
    <property type="gene ID" value="T459_19160"/>
</dbReference>
<dbReference type="Proteomes" id="UP000222542">
    <property type="component" value="Unassembled WGS sequence"/>
</dbReference>
<dbReference type="GO" id="GO:0003723">
    <property type="term" value="F:RNA binding"/>
    <property type="evidence" value="ECO:0007669"/>
    <property type="project" value="InterPro"/>
</dbReference>
<feature type="repeat" description="PPR" evidence="2">
    <location>
        <begin position="107"/>
        <end position="137"/>
    </location>
</feature>
<dbReference type="PANTHER" id="PTHR47926:SF453">
    <property type="entry name" value="PENTATRICOPEPTIDE REPEAT (PPR) SUPERFAMILY PROTEIN"/>
    <property type="match status" value="1"/>
</dbReference>
<comment type="caution">
    <text evidence="3">The sequence shown here is derived from an EMBL/GenBank/DDBJ whole genome shotgun (WGS) entry which is preliminary data.</text>
</comment>
<dbReference type="AlphaFoldDB" id="A0A2G2Z0W4"/>
<dbReference type="InterPro" id="IPR046848">
    <property type="entry name" value="E_motif"/>
</dbReference>
<dbReference type="InterPro" id="IPR002885">
    <property type="entry name" value="PPR_rpt"/>
</dbReference>
<proteinExistence type="predicted"/>
<evidence type="ECO:0000256" key="1">
    <source>
        <dbReference type="ARBA" id="ARBA00022737"/>
    </source>
</evidence>
<feature type="repeat" description="PPR" evidence="2">
    <location>
        <begin position="1"/>
        <end position="35"/>
    </location>
</feature>
<feature type="repeat" description="PPR" evidence="2">
    <location>
        <begin position="36"/>
        <end position="70"/>
    </location>
</feature>
<reference evidence="3 4" key="2">
    <citation type="journal article" date="2017" name="Genome Biol.">
        <title>New reference genome sequences of hot pepper reveal the massive evolution of plant disease-resistance genes by retroduplication.</title>
        <authorList>
            <person name="Kim S."/>
            <person name="Park J."/>
            <person name="Yeom S.I."/>
            <person name="Kim Y.M."/>
            <person name="Seo E."/>
            <person name="Kim K.T."/>
            <person name="Kim M.S."/>
            <person name="Lee J.M."/>
            <person name="Cheong K."/>
            <person name="Shin H.S."/>
            <person name="Kim S.B."/>
            <person name="Han K."/>
            <person name="Lee J."/>
            <person name="Park M."/>
            <person name="Lee H.A."/>
            <person name="Lee H.Y."/>
            <person name="Lee Y."/>
            <person name="Oh S."/>
            <person name="Lee J.H."/>
            <person name="Choi E."/>
            <person name="Choi E."/>
            <person name="Lee S.E."/>
            <person name="Jeon J."/>
            <person name="Kim H."/>
            <person name="Choi G."/>
            <person name="Song H."/>
            <person name="Lee J."/>
            <person name="Lee S.C."/>
            <person name="Kwon J.K."/>
            <person name="Lee H.Y."/>
            <person name="Koo N."/>
            <person name="Hong Y."/>
            <person name="Kim R.W."/>
            <person name="Kang W.H."/>
            <person name="Huh J.H."/>
            <person name="Kang B.C."/>
            <person name="Yang T.J."/>
            <person name="Lee Y.H."/>
            <person name="Bennetzen J.L."/>
            <person name="Choi D."/>
        </authorList>
    </citation>
    <scope>NUCLEOTIDE SEQUENCE [LARGE SCALE GENOMIC DNA]</scope>
    <source>
        <strain evidence="4">cv. CM334</strain>
    </source>
</reference>